<feature type="transmembrane region" description="Helical" evidence="1">
    <location>
        <begin position="192"/>
        <end position="212"/>
    </location>
</feature>
<organism evidence="2">
    <name type="scientific">Ixodes ricinus</name>
    <name type="common">Common tick</name>
    <name type="synonym">Acarus ricinus</name>
    <dbReference type="NCBI Taxonomy" id="34613"/>
    <lineage>
        <taxon>Eukaryota</taxon>
        <taxon>Metazoa</taxon>
        <taxon>Ecdysozoa</taxon>
        <taxon>Arthropoda</taxon>
        <taxon>Chelicerata</taxon>
        <taxon>Arachnida</taxon>
        <taxon>Acari</taxon>
        <taxon>Parasitiformes</taxon>
        <taxon>Ixodida</taxon>
        <taxon>Ixodoidea</taxon>
        <taxon>Ixodidae</taxon>
        <taxon>Ixodinae</taxon>
        <taxon>Ixodes</taxon>
    </lineage>
</organism>
<reference evidence="2" key="1">
    <citation type="submission" date="2019-12" db="EMBL/GenBank/DDBJ databases">
        <title>An insight into the sialome of adult female Ixodes ricinus ticks feeding for 6 days.</title>
        <authorList>
            <person name="Perner J."/>
            <person name="Ribeiro J.M.C."/>
        </authorList>
    </citation>
    <scope>NUCLEOTIDE SEQUENCE</scope>
    <source>
        <strain evidence="2">Semi-engorged</strain>
        <tissue evidence="2">Salivary glands</tissue>
    </source>
</reference>
<evidence type="ECO:0000256" key="1">
    <source>
        <dbReference type="SAM" id="Phobius"/>
    </source>
</evidence>
<sequence>MRWLLVNESASDQLFLCILFHLCSLFNQLPLVHPLPLQLLLDDAGIVGIRVCNFPRFNLLFFLVDCGDRHRAELAHVLCVLGHHDLLGLNCCLEEHTGLERAFPCPEHRPLHHKSDVALGVVLIEQQQVAFFALLPVLAFDAFWSLQVNDFVRAERQLVSVLGSVDHPRTVSGTQRKLLNRTIQDHRHTTTYAIVHIQRLLLVVLFLILGVGTHNAPRNYFRHLESKTRPDI</sequence>
<proteinExistence type="predicted"/>
<protein>
    <submittedName>
        <fullName evidence="2">Uncharacterized protein</fullName>
    </submittedName>
</protein>
<dbReference type="EMBL" id="GIFC01014765">
    <property type="protein sequence ID" value="MXU96848.1"/>
    <property type="molecule type" value="Transcribed_RNA"/>
</dbReference>
<dbReference type="AlphaFoldDB" id="A0A6B0V6D0"/>
<accession>A0A6B0V6D0</accession>
<keyword evidence="1" id="KW-0812">Transmembrane</keyword>
<evidence type="ECO:0000313" key="2">
    <source>
        <dbReference type="EMBL" id="MXU96848.1"/>
    </source>
</evidence>
<name>A0A6B0V6D0_IXORI</name>
<keyword evidence="1" id="KW-0472">Membrane</keyword>
<keyword evidence="1" id="KW-1133">Transmembrane helix</keyword>